<dbReference type="EMBL" id="OFSN01000001">
    <property type="protein sequence ID" value="SOY40264.1"/>
    <property type="molecule type" value="Genomic_DNA"/>
</dbReference>
<accession>A0A375B9I9</accession>
<reference evidence="2" key="1">
    <citation type="submission" date="2018-01" db="EMBL/GenBank/DDBJ databases">
        <authorList>
            <person name="Clerissi C."/>
        </authorList>
    </citation>
    <scope>NUCLEOTIDE SEQUENCE</scope>
    <source>
        <strain evidence="2">Cupriavidus taiwanensis LMG 19430</strain>
    </source>
</reference>
<protein>
    <submittedName>
        <fullName evidence="2">Uncharacterized protein</fullName>
    </submittedName>
</protein>
<dbReference type="Proteomes" id="UP000257016">
    <property type="component" value="Unassembled WGS sequence"/>
</dbReference>
<comment type="caution">
    <text evidence="2">The sequence shown here is derived from an EMBL/GenBank/DDBJ whole genome shotgun (WGS) entry which is preliminary data.</text>
</comment>
<sequence length="60" mass="6012">MDERESLSEPPVCSPLPLAGEGPGERAGACHAAAAPQTSCPYQIDPAGTDPPGTPNTPTP</sequence>
<evidence type="ECO:0000256" key="1">
    <source>
        <dbReference type="SAM" id="MobiDB-lite"/>
    </source>
</evidence>
<feature type="region of interest" description="Disordered" evidence="1">
    <location>
        <begin position="1"/>
        <end position="60"/>
    </location>
</feature>
<gene>
    <name evidence="2" type="ORF">CBM2586_A10229</name>
</gene>
<name>A0A375B9I9_9BURK</name>
<organism evidence="2">
    <name type="scientific">Cupriavidus taiwanensis</name>
    <dbReference type="NCBI Taxonomy" id="164546"/>
    <lineage>
        <taxon>Bacteria</taxon>
        <taxon>Pseudomonadati</taxon>
        <taxon>Pseudomonadota</taxon>
        <taxon>Betaproteobacteria</taxon>
        <taxon>Burkholderiales</taxon>
        <taxon>Burkholderiaceae</taxon>
        <taxon>Cupriavidus</taxon>
    </lineage>
</organism>
<evidence type="ECO:0000313" key="2">
    <source>
        <dbReference type="EMBL" id="SOY40264.1"/>
    </source>
</evidence>
<dbReference type="AlphaFoldDB" id="A0A375B9I9"/>
<proteinExistence type="predicted"/>